<reference evidence="1 2" key="1">
    <citation type="submission" date="2018-10" db="EMBL/GenBank/DDBJ databases">
        <title>Genomic Encyclopedia of Archaeal and Bacterial Type Strains, Phase II (KMG-II): from individual species to whole genera.</title>
        <authorList>
            <person name="Goeker M."/>
        </authorList>
    </citation>
    <scope>NUCLEOTIDE SEQUENCE [LARGE SCALE GENOMIC DNA]</scope>
    <source>
        <strain evidence="1 2">DSM 29466</strain>
    </source>
</reference>
<protein>
    <submittedName>
        <fullName evidence="1">Uncharacterized protein</fullName>
    </submittedName>
</protein>
<evidence type="ECO:0000313" key="2">
    <source>
        <dbReference type="Proteomes" id="UP000269157"/>
    </source>
</evidence>
<gene>
    <name evidence="1" type="ORF">BCF46_2182</name>
</gene>
<dbReference type="AlphaFoldDB" id="A0A497W9Q1"/>
<proteinExistence type="predicted"/>
<organism evidence="1 2">
    <name type="scientific">Litoreibacter meonggei</name>
    <dbReference type="NCBI Taxonomy" id="1049199"/>
    <lineage>
        <taxon>Bacteria</taxon>
        <taxon>Pseudomonadati</taxon>
        <taxon>Pseudomonadota</taxon>
        <taxon>Alphaproteobacteria</taxon>
        <taxon>Rhodobacterales</taxon>
        <taxon>Roseobacteraceae</taxon>
        <taxon>Litoreibacter</taxon>
    </lineage>
</organism>
<dbReference type="EMBL" id="RCCE01000003">
    <property type="protein sequence ID" value="RLJ51957.1"/>
    <property type="molecule type" value="Genomic_DNA"/>
</dbReference>
<keyword evidence="2" id="KW-1185">Reference proteome</keyword>
<name>A0A497W9Q1_9RHOB</name>
<accession>A0A497W9Q1</accession>
<evidence type="ECO:0000313" key="1">
    <source>
        <dbReference type="EMBL" id="RLJ51957.1"/>
    </source>
</evidence>
<sequence length="51" mass="5794">MSWRRDVQRLAGAELKAWRAEVQLDIALMRVAHPETIVLIPVQPSKGQSLK</sequence>
<dbReference type="Proteomes" id="UP000269157">
    <property type="component" value="Unassembled WGS sequence"/>
</dbReference>
<comment type="caution">
    <text evidence="1">The sequence shown here is derived from an EMBL/GenBank/DDBJ whole genome shotgun (WGS) entry which is preliminary data.</text>
</comment>